<keyword evidence="3" id="KW-1185">Reference proteome</keyword>
<dbReference type="AlphaFoldDB" id="A0A928Z3R2"/>
<gene>
    <name evidence="2" type="ORF">IQ266_14525</name>
</gene>
<evidence type="ECO:0000259" key="1">
    <source>
        <dbReference type="Pfam" id="PF13767"/>
    </source>
</evidence>
<comment type="caution">
    <text evidence="2">The sequence shown here is derived from an EMBL/GenBank/DDBJ whole genome shotgun (WGS) entry which is preliminary data.</text>
</comment>
<sequence>MASKSIPPLTTQRHFLPKATKSGRLLKAWTISSLSLLTLTTTILLPSPFGQGPAALAQKSDKAILTNETLFTNYVRAAFDIEKQRRTMMGQVKQMTGGTVPGNVCVNLSKLPGGQRTLVKGICNSFAKFASTTVTKKYKLSPKQFNAFQRQTNSPAMRKRINRKIQALKLK</sequence>
<feature type="domain" description="DUF4168" evidence="1">
    <location>
        <begin position="72"/>
        <end position="161"/>
    </location>
</feature>
<dbReference type="RefSeq" id="WP_264325777.1">
    <property type="nucleotide sequence ID" value="NZ_JADEXQ010000048.1"/>
</dbReference>
<evidence type="ECO:0000313" key="3">
    <source>
        <dbReference type="Proteomes" id="UP000625316"/>
    </source>
</evidence>
<dbReference type="EMBL" id="JADEXQ010000048">
    <property type="protein sequence ID" value="MBE9030949.1"/>
    <property type="molecule type" value="Genomic_DNA"/>
</dbReference>
<evidence type="ECO:0000313" key="2">
    <source>
        <dbReference type="EMBL" id="MBE9030949.1"/>
    </source>
</evidence>
<dbReference type="Proteomes" id="UP000625316">
    <property type="component" value="Unassembled WGS sequence"/>
</dbReference>
<name>A0A928Z3R2_9CYAN</name>
<reference evidence="2" key="1">
    <citation type="submission" date="2020-10" db="EMBL/GenBank/DDBJ databases">
        <authorList>
            <person name="Castelo-Branco R."/>
            <person name="Eusebio N."/>
            <person name="Adriana R."/>
            <person name="Vieira A."/>
            <person name="Brugerolle De Fraissinette N."/>
            <person name="Rezende De Castro R."/>
            <person name="Schneider M.P."/>
            <person name="Vasconcelos V."/>
            <person name="Leao P.N."/>
        </authorList>
    </citation>
    <scope>NUCLEOTIDE SEQUENCE</scope>
    <source>
        <strain evidence="2">LEGE 11480</strain>
    </source>
</reference>
<dbReference type="Pfam" id="PF13767">
    <property type="entry name" value="DUF4168"/>
    <property type="match status" value="1"/>
</dbReference>
<protein>
    <submittedName>
        <fullName evidence="2">DUF4168 domain-containing protein</fullName>
    </submittedName>
</protein>
<organism evidence="2 3">
    <name type="scientific">Romeriopsis navalis LEGE 11480</name>
    <dbReference type="NCBI Taxonomy" id="2777977"/>
    <lineage>
        <taxon>Bacteria</taxon>
        <taxon>Bacillati</taxon>
        <taxon>Cyanobacteriota</taxon>
        <taxon>Cyanophyceae</taxon>
        <taxon>Leptolyngbyales</taxon>
        <taxon>Leptolyngbyaceae</taxon>
        <taxon>Romeriopsis</taxon>
        <taxon>Romeriopsis navalis</taxon>
    </lineage>
</organism>
<proteinExistence type="predicted"/>
<dbReference type="InterPro" id="IPR025433">
    <property type="entry name" value="DUF4168"/>
</dbReference>
<accession>A0A928Z3R2</accession>